<dbReference type="PROSITE" id="PS51898">
    <property type="entry name" value="TYR_RECOMBINASE"/>
    <property type="match status" value="1"/>
</dbReference>
<comment type="caution">
    <text evidence="5">The sequence shown here is derived from an EMBL/GenBank/DDBJ whole genome shotgun (WGS) entry which is preliminary data.</text>
</comment>
<evidence type="ECO:0000256" key="1">
    <source>
        <dbReference type="ARBA" id="ARBA00008857"/>
    </source>
</evidence>
<dbReference type="EMBL" id="JADBGI010000006">
    <property type="protein sequence ID" value="MBE2998703.1"/>
    <property type="molecule type" value="Genomic_DNA"/>
</dbReference>
<feature type="domain" description="Tyr recombinase" evidence="4">
    <location>
        <begin position="148"/>
        <end position="329"/>
    </location>
</feature>
<evidence type="ECO:0000313" key="5">
    <source>
        <dbReference type="EMBL" id="MBE2998703.1"/>
    </source>
</evidence>
<dbReference type="Gene3D" id="1.10.443.10">
    <property type="entry name" value="Intergrase catalytic core"/>
    <property type="match status" value="1"/>
</dbReference>
<reference evidence="5 6" key="1">
    <citation type="submission" date="2020-09" db="EMBL/GenBank/DDBJ databases">
        <title>Diversity and distribution of actinomycetes associated with coral in the coast of Hainan.</title>
        <authorList>
            <person name="Li F."/>
        </authorList>
    </citation>
    <scope>NUCLEOTIDE SEQUENCE [LARGE SCALE GENOMIC DNA]</scope>
    <source>
        <strain evidence="5 6">HNM0947</strain>
    </source>
</reference>
<keyword evidence="3" id="KW-0233">DNA recombination</keyword>
<sequence length="336" mass="38932">MAGIRLRRGPRNMAAGPLDAHIRSFTRSLRALKRSRKTISMYREAVAWFAAEHLLAGGQPNDIDHRHALDADTGRPAELETFDPVWDWEDVDRSHVETWIVRLHERGHKSSYVNNQYRCLQQFFRWLAEEEEIPNPMRKTKPPKVTVEPVPVFEQDETDRILAQAKGRGFLRRRDFALMSLLRDTGMRLQELAGLTLADVDLDRRKARVTGKGERTRWVRFTPPTALALDRYLRERSRRDEAHLEQLWLSVRGGPISRSGIYQMIRRRAGEAGVPEVYPHRFRHHFSHEWLARGGAEGDLQELNGWESGQMLRRYGRSAAAARAQSHYDKVMSQVA</sequence>
<evidence type="ECO:0000313" key="6">
    <source>
        <dbReference type="Proteomes" id="UP000806528"/>
    </source>
</evidence>
<evidence type="ECO:0000259" key="4">
    <source>
        <dbReference type="PROSITE" id="PS51898"/>
    </source>
</evidence>
<dbReference type="PANTHER" id="PTHR30349">
    <property type="entry name" value="PHAGE INTEGRASE-RELATED"/>
    <property type="match status" value="1"/>
</dbReference>
<proteinExistence type="inferred from homology"/>
<keyword evidence="6" id="KW-1185">Reference proteome</keyword>
<dbReference type="Pfam" id="PF00589">
    <property type="entry name" value="Phage_integrase"/>
    <property type="match status" value="1"/>
</dbReference>
<dbReference type="SUPFAM" id="SSF56349">
    <property type="entry name" value="DNA breaking-rejoining enzymes"/>
    <property type="match status" value="1"/>
</dbReference>
<dbReference type="InterPro" id="IPR002104">
    <property type="entry name" value="Integrase_catalytic"/>
</dbReference>
<dbReference type="InterPro" id="IPR010998">
    <property type="entry name" value="Integrase_recombinase_N"/>
</dbReference>
<dbReference type="Gene3D" id="1.10.150.130">
    <property type="match status" value="1"/>
</dbReference>
<dbReference type="InterPro" id="IPR011010">
    <property type="entry name" value="DNA_brk_join_enz"/>
</dbReference>
<gene>
    <name evidence="5" type="ORF">IDM40_08300</name>
</gene>
<dbReference type="RefSeq" id="WP_193121347.1">
    <property type="nucleotide sequence ID" value="NZ_JADBGI010000006.1"/>
</dbReference>
<keyword evidence="2" id="KW-0238">DNA-binding</keyword>
<accession>A0ABR9P4D1</accession>
<comment type="similarity">
    <text evidence="1">Belongs to the 'phage' integrase family.</text>
</comment>
<evidence type="ECO:0000256" key="2">
    <source>
        <dbReference type="ARBA" id="ARBA00023125"/>
    </source>
</evidence>
<dbReference type="InterPro" id="IPR013762">
    <property type="entry name" value="Integrase-like_cat_sf"/>
</dbReference>
<name>A0ABR9P4D1_9ACTN</name>
<protein>
    <submittedName>
        <fullName evidence="5">Tyrosine-type recombinase/integrase</fullName>
    </submittedName>
</protein>
<dbReference type="PANTHER" id="PTHR30349:SF41">
    <property type="entry name" value="INTEGRASE_RECOMBINASE PROTEIN MJ0367-RELATED"/>
    <property type="match status" value="1"/>
</dbReference>
<organism evidence="5 6">
    <name type="scientific">Nocardiopsis coralli</name>
    <dbReference type="NCBI Taxonomy" id="2772213"/>
    <lineage>
        <taxon>Bacteria</taxon>
        <taxon>Bacillati</taxon>
        <taxon>Actinomycetota</taxon>
        <taxon>Actinomycetes</taxon>
        <taxon>Streptosporangiales</taxon>
        <taxon>Nocardiopsidaceae</taxon>
        <taxon>Nocardiopsis</taxon>
    </lineage>
</organism>
<dbReference type="InterPro" id="IPR050090">
    <property type="entry name" value="Tyrosine_recombinase_XerCD"/>
</dbReference>
<evidence type="ECO:0000256" key="3">
    <source>
        <dbReference type="ARBA" id="ARBA00023172"/>
    </source>
</evidence>
<dbReference type="Proteomes" id="UP000806528">
    <property type="component" value="Unassembled WGS sequence"/>
</dbReference>